<dbReference type="OrthoDB" id="3546385at2759"/>
<dbReference type="AlphaFoldDB" id="A0A8H7T276"/>
<protein>
    <recommendedName>
        <fullName evidence="2">2EXR domain-containing protein</fullName>
    </recommendedName>
</protein>
<feature type="region of interest" description="Disordered" evidence="1">
    <location>
        <begin position="1"/>
        <end position="42"/>
    </location>
</feature>
<dbReference type="PANTHER" id="PTHR35910:SF6">
    <property type="entry name" value="2EXR DOMAIN-CONTAINING PROTEIN"/>
    <property type="match status" value="1"/>
</dbReference>
<dbReference type="PANTHER" id="PTHR35910">
    <property type="entry name" value="2EXR DOMAIN-CONTAINING PROTEIN"/>
    <property type="match status" value="1"/>
</dbReference>
<proteinExistence type="predicted"/>
<evidence type="ECO:0000259" key="2">
    <source>
        <dbReference type="Pfam" id="PF20150"/>
    </source>
</evidence>
<evidence type="ECO:0000313" key="3">
    <source>
        <dbReference type="EMBL" id="KAG4410943.1"/>
    </source>
</evidence>
<name>A0A8H7T276_9HELO</name>
<evidence type="ECO:0000256" key="1">
    <source>
        <dbReference type="SAM" id="MobiDB-lite"/>
    </source>
</evidence>
<evidence type="ECO:0000313" key="4">
    <source>
        <dbReference type="Proteomes" id="UP000664132"/>
    </source>
</evidence>
<dbReference type="Pfam" id="PF20150">
    <property type="entry name" value="2EXR"/>
    <property type="match status" value="1"/>
</dbReference>
<feature type="compositionally biased region" description="Low complexity" evidence="1">
    <location>
        <begin position="14"/>
        <end position="33"/>
    </location>
</feature>
<dbReference type="InterPro" id="IPR045518">
    <property type="entry name" value="2EXR"/>
</dbReference>
<dbReference type="Proteomes" id="UP000664132">
    <property type="component" value="Unassembled WGS sequence"/>
</dbReference>
<accession>A0A8H7T276</accession>
<reference evidence="3" key="1">
    <citation type="submission" date="2021-02" db="EMBL/GenBank/DDBJ databases">
        <title>Genome sequence Cadophora malorum strain M34.</title>
        <authorList>
            <person name="Stefanovic E."/>
            <person name="Vu D."/>
            <person name="Scully C."/>
            <person name="Dijksterhuis J."/>
            <person name="Roader J."/>
            <person name="Houbraken J."/>
        </authorList>
    </citation>
    <scope>NUCLEOTIDE SEQUENCE</scope>
    <source>
        <strain evidence="3">M34</strain>
    </source>
</reference>
<dbReference type="EMBL" id="JAFJYH010000551">
    <property type="protein sequence ID" value="KAG4410943.1"/>
    <property type="molecule type" value="Genomic_DNA"/>
</dbReference>
<sequence length="285" mass="30920">MVIYATDMSPTPSPSHSRNPSPEPSSSSTSPFSFRAKQKQRESPTTFPLFPFLPLELRLQIYAEALLLHPRVLSISSTPSSSLHCSSSHPALLSLNRESRHEALQSYHLIRDLEGERGFYYNPHLDTIHLTSSTKYSSSSSSSAASSLSEASSTSTPQDEWLLSLSQITSSLPSSLGVYSLALRGVSTLPPSSTFLSSGGSKVREMLMLVGPGAHRRGASTYCGVSVGFMRKMMCREMERALEVMDEAGGFESGRCPTLVPLVGGSEDEVEERVLEERGEGVLVV</sequence>
<keyword evidence="4" id="KW-1185">Reference proteome</keyword>
<gene>
    <name evidence="3" type="ORF">IFR04_015917</name>
</gene>
<feature type="domain" description="2EXR" evidence="2">
    <location>
        <begin position="47"/>
        <end position="128"/>
    </location>
</feature>
<organism evidence="3 4">
    <name type="scientific">Cadophora malorum</name>
    <dbReference type="NCBI Taxonomy" id="108018"/>
    <lineage>
        <taxon>Eukaryota</taxon>
        <taxon>Fungi</taxon>
        <taxon>Dikarya</taxon>
        <taxon>Ascomycota</taxon>
        <taxon>Pezizomycotina</taxon>
        <taxon>Leotiomycetes</taxon>
        <taxon>Helotiales</taxon>
        <taxon>Ploettnerulaceae</taxon>
        <taxon>Cadophora</taxon>
    </lineage>
</organism>
<comment type="caution">
    <text evidence="3">The sequence shown here is derived from an EMBL/GenBank/DDBJ whole genome shotgun (WGS) entry which is preliminary data.</text>
</comment>